<evidence type="ECO:0000313" key="2">
    <source>
        <dbReference type="Proteomes" id="UP000267430"/>
    </source>
</evidence>
<name>A0A3S0WAZ7_9BACI</name>
<dbReference type="InterPro" id="IPR007497">
    <property type="entry name" value="SIMPL/DUF541"/>
</dbReference>
<comment type="caution">
    <text evidence="1">The sequence shown here is derived from an EMBL/GenBank/DDBJ whole genome shotgun (WGS) entry which is preliminary data.</text>
</comment>
<dbReference type="Gene3D" id="3.30.110.170">
    <property type="entry name" value="Protein of unknown function (DUF541), domain 1"/>
    <property type="match status" value="1"/>
</dbReference>
<sequence>MLLRDQRHTLIVSGQKTVQAAPDQAVITLGVITENVDSAAAQQENAAAISKVIKSIAAFGVPEDQMKTVEYRIDPQYDYNDGKQVFRGYKVTHLIQFISTNIKQVGEIIDTAVKNGANTVTSVRFTLSNEEAFYRQALSLAFENAHQKALSMAKTMNVTLGSIPEQVQEVSAGQPVVPFEMSAYSKVASTPIQPGELNISAVVKVEYVYF</sequence>
<dbReference type="AlphaFoldDB" id="A0A3S0WAZ7"/>
<dbReference type="OrthoDB" id="9785192at2"/>
<dbReference type="InterPro" id="IPR052022">
    <property type="entry name" value="26kDa_periplasmic_antigen"/>
</dbReference>
<reference evidence="1 2" key="1">
    <citation type="submission" date="2018-12" db="EMBL/GenBank/DDBJ databases">
        <title>Bacillus chawlae sp. nov., Bacillus glennii sp. nov., and Bacillus saganii sp. nov. Isolated from the Vehicle Assembly Building at Kennedy Space Center where the Viking Spacecraft were Assembled.</title>
        <authorList>
            <person name="Seuylemezian A."/>
            <person name="Vaishampayan P."/>
        </authorList>
    </citation>
    <scope>NUCLEOTIDE SEQUENCE [LARGE SCALE GENOMIC DNA]</scope>
    <source>
        <strain evidence="1 2">L5</strain>
    </source>
</reference>
<dbReference type="PANTHER" id="PTHR34387:SF2">
    <property type="entry name" value="SLR1258 PROTEIN"/>
    <property type="match status" value="1"/>
</dbReference>
<organism evidence="1 2">
    <name type="scientific">Peribacillus cavernae</name>
    <dbReference type="NCBI Taxonomy" id="1674310"/>
    <lineage>
        <taxon>Bacteria</taxon>
        <taxon>Bacillati</taxon>
        <taxon>Bacillota</taxon>
        <taxon>Bacilli</taxon>
        <taxon>Bacillales</taxon>
        <taxon>Bacillaceae</taxon>
        <taxon>Peribacillus</taxon>
    </lineage>
</organism>
<accession>A0A3S0WAZ7</accession>
<protein>
    <submittedName>
        <fullName evidence="1">DUF541 domain-containing protein</fullName>
    </submittedName>
</protein>
<gene>
    <name evidence="1" type="ORF">ELQ35_04460</name>
</gene>
<keyword evidence="2" id="KW-1185">Reference proteome</keyword>
<dbReference type="Pfam" id="PF04402">
    <property type="entry name" value="SIMPL"/>
    <property type="match status" value="1"/>
</dbReference>
<dbReference type="PANTHER" id="PTHR34387">
    <property type="entry name" value="SLR1258 PROTEIN"/>
    <property type="match status" value="1"/>
</dbReference>
<dbReference type="Proteomes" id="UP000267430">
    <property type="component" value="Unassembled WGS sequence"/>
</dbReference>
<dbReference type="GO" id="GO:0006974">
    <property type="term" value="P:DNA damage response"/>
    <property type="evidence" value="ECO:0007669"/>
    <property type="project" value="TreeGrafter"/>
</dbReference>
<dbReference type="Gene3D" id="3.30.70.2970">
    <property type="entry name" value="Protein of unknown function (DUF541), domain 2"/>
    <property type="match status" value="1"/>
</dbReference>
<proteinExistence type="predicted"/>
<dbReference type="EMBL" id="RYZZ01000005">
    <property type="protein sequence ID" value="RUQ31629.1"/>
    <property type="molecule type" value="Genomic_DNA"/>
</dbReference>
<evidence type="ECO:0000313" key="1">
    <source>
        <dbReference type="EMBL" id="RUQ31629.1"/>
    </source>
</evidence>